<keyword evidence="1" id="KW-0472">Membrane</keyword>
<proteinExistence type="predicted"/>
<evidence type="ECO:0000313" key="2">
    <source>
        <dbReference type="EMBL" id="KAH9644398.1"/>
    </source>
</evidence>
<evidence type="ECO:0000313" key="3">
    <source>
        <dbReference type="Proteomes" id="UP000814243"/>
    </source>
</evidence>
<keyword evidence="1" id="KW-1133">Transmembrane helix</keyword>
<evidence type="ECO:0000256" key="1">
    <source>
        <dbReference type="SAM" id="Phobius"/>
    </source>
</evidence>
<dbReference type="AlphaFoldDB" id="A0A922MWU1"/>
<reference evidence="2" key="1">
    <citation type="journal article" date="2021" name="G3 (Bethesda)">
        <title>Genome and transcriptome analysis of the beet armyworm Spodoptera exigua reveals targets for pest control. .</title>
        <authorList>
            <person name="Simon S."/>
            <person name="Breeschoten T."/>
            <person name="Jansen H.J."/>
            <person name="Dirks R.P."/>
            <person name="Schranz M.E."/>
            <person name="Ros V.I.D."/>
        </authorList>
    </citation>
    <scope>NUCLEOTIDE SEQUENCE</scope>
    <source>
        <strain evidence="2">TB_SE_WUR_2020</strain>
    </source>
</reference>
<sequence length="71" mass="8164">MEGYGLYKGIFKILHLYTYLIPSVGLAVFLWITKDILLLVAQNIECEKFYIANEQAKLACMQLMKNKNCTS</sequence>
<organism evidence="2 3">
    <name type="scientific">Spodoptera exigua</name>
    <name type="common">Beet armyworm</name>
    <name type="synonym">Noctua fulgens</name>
    <dbReference type="NCBI Taxonomy" id="7107"/>
    <lineage>
        <taxon>Eukaryota</taxon>
        <taxon>Metazoa</taxon>
        <taxon>Ecdysozoa</taxon>
        <taxon>Arthropoda</taxon>
        <taxon>Hexapoda</taxon>
        <taxon>Insecta</taxon>
        <taxon>Pterygota</taxon>
        <taxon>Neoptera</taxon>
        <taxon>Endopterygota</taxon>
        <taxon>Lepidoptera</taxon>
        <taxon>Glossata</taxon>
        <taxon>Ditrysia</taxon>
        <taxon>Noctuoidea</taxon>
        <taxon>Noctuidae</taxon>
        <taxon>Amphipyrinae</taxon>
        <taxon>Spodoptera</taxon>
    </lineage>
</organism>
<dbReference type="Proteomes" id="UP000814243">
    <property type="component" value="Unassembled WGS sequence"/>
</dbReference>
<feature type="transmembrane region" description="Helical" evidence="1">
    <location>
        <begin position="13"/>
        <end position="32"/>
    </location>
</feature>
<comment type="caution">
    <text evidence="2">The sequence shown here is derived from an EMBL/GenBank/DDBJ whole genome shotgun (WGS) entry which is preliminary data.</text>
</comment>
<accession>A0A922MWU1</accession>
<gene>
    <name evidence="2" type="ORF">HF086_006426</name>
</gene>
<dbReference type="EMBL" id="JACEFF010000086">
    <property type="protein sequence ID" value="KAH9644398.1"/>
    <property type="molecule type" value="Genomic_DNA"/>
</dbReference>
<keyword evidence="1" id="KW-0812">Transmembrane</keyword>
<protein>
    <submittedName>
        <fullName evidence="2">Uncharacterized protein</fullName>
    </submittedName>
</protein>
<name>A0A922MWU1_SPOEX</name>